<evidence type="ECO:0000256" key="1">
    <source>
        <dbReference type="SAM" id="MobiDB-lite"/>
    </source>
</evidence>
<accession>A0A699UK10</accession>
<comment type="caution">
    <text evidence="2">The sequence shown here is derived from an EMBL/GenBank/DDBJ whole genome shotgun (WGS) entry which is preliminary data.</text>
</comment>
<protein>
    <submittedName>
        <fullName evidence="2">Uncharacterized protein</fullName>
    </submittedName>
</protein>
<feature type="compositionally biased region" description="Gly residues" evidence="1">
    <location>
        <begin position="85"/>
        <end position="94"/>
    </location>
</feature>
<name>A0A699UK10_TANCI</name>
<feature type="non-terminal residue" evidence="2">
    <location>
        <position position="1"/>
    </location>
</feature>
<gene>
    <name evidence="2" type="ORF">Tci_893557</name>
</gene>
<dbReference type="AlphaFoldDB" id="A0A699UK10"/>
<feature type="region of interest" description="Disordered" evidence="1">
    <location>
        <begin position="54"/>
        <end position="94"/>
    </location>
</feature>
<evidence type="ECO:0000313" key="2">
    <source>
        <dbReference type="EMBL" id="GFD21588.1"/>
    </source>
</evidence>
<reference evidence="2" key="1">
    <citation type="journal article" date="2019" name="Sci. Rep.">
        <title>Draft genome of Tanacetum cinerariifolium, the natural source of mosquito coil.</title>
        <authorList>
            <person name="Yamashiro T."/>
            <person name="Shiraishi A."/>
            <person name="Satake H."/>
            <person name="Nakayama K."/>
        </authorList>
    </citation>
    <scope>NUCLEOTIDE SEQUENCE</scope>
</reference>
<feature type="non-terminal residue" evidence="2">
    <location>
        <position position="94"/>
    </location>
</feature>
<dbReference type="EMBL" id="BKCJ011330883">
    <property type="protein sequence ID" value="GFD21588.1"/>
    <property type="molecule type" value="Genomic_DNA"/>
</dbReference>
<sequence length="94" mass="9289">LWPEAAAHGSRGGRAAAGLFELRVRRRSVRGHCHGLRPAGLRPAADLAQLLSVRQPGGRGAGSGPGAAVRYPRPGPAQRAAGAAAGTGGAGPAI</sequence>
<proteinExistence type="predicted"/>
<organism evidence="2">
    <name type="scientific">Tanacetum cinerariifolium</name>
    <name type="common">Dalmatian daisy</name>
    <name type="synonym">Chrysanthemum cinerariifolium</name>
    <dbReference type="NCBI Taxonomy" id="118510"/>
    <lineage>
        <taxon>Eukaryota</taxon>
        <taxon>Viridiplantae</taxon>
        <taxon>Streptophyta</taxon>
        <taxon>Embryophyta</taxon>
        <taxon>Tracheophyta</taxon>
        <taxon>Spermatophyta</taxon>
        <taxon>Magnoliopsida</taxon>
        <taxon>eudicotyledons</taxon>
        <taxon>Gunneridae</taxon>
        <taxon>Pentapetalae</taxon>
        <taxon>asterids</taxon>
        <taxon>campanulids</taxon>
        <taxon>Asterales</taxon>
        <taxon>Asteraceae</taxon>
        <taxon>Asteroideae</taxon>
        <taxon>Anthemideae</taxon>
        <taxon>Anthemidinae</taxon>
        <taxon>Tanacetum</taxon>
    </lineage>
</organism>